<evidence type="ECO:0000259" key="1">
    <source>
        <dbReference type="Pfam" id="PF13640"/>
    </source>
</evidence>
<dbReference type="InterPro" id="IPR044862">
    <property type="entry name" value="Pro_4_hyd_alph_FE2OG_OXY"/>
</dbReference>
<protein>
    <submittedName>
        <fullName evidence="2">Predicted proline hydroxylase</fullName>
    </submittedName>
</protein>
<dbReference type="Proteomes" id="UP000009149">
    <property type="component" value="Chromosome"/>
</dbReference>
<dbReference type="eggNOG" id="COG3751">
    <property type="taxonomic scope" value="Bacteria"/>
</dbReference>
<sequence length="284" mass="32007">MPESISSPAPEGGGFLSAATGLAAPLGSVEQPAPRCRTSQALSSSNLQMFYQSKGKGTLLLQNSFFLEKMIAAMKYINLEKLASAPVAHEPFEYLIVKEFVKGENKESLLADFPQIQKPGVFSLSELKYGPSFSSFIEELESHALTEILQEKFNIDLEGKPILTTVRGWCSKDRDGNIHTDSEWKLVTILVYLNEEWEPQGGRLRLLRSKNINDYAAEVPPEWGSLIAFKRSDNSFHGHLPFEGRRRVVMLNWVTSEEKLKQELGRHNFSSLFKKIVPFTIKRN</sequence>
<dbReference type="STRING" id="481448.Minf_0706"/>
<accession>B3E0K7</accession>
<name>B3E0K7_METI4</name>
<dbReference type="Gene3D" id="2.60.120.620">
    <property type="entry name" value="q2cbj1_9rhob like domain"/>
    <property type="match status" value="1"/>
</dbReference>
<dbReference type="AlphaFoldDB" id="B3E0K7"/>
<reference evidence="2 3" key="1">
    <citation type="journal article" date="2008" name="Biol. Direct">
        <title>Complete genome sequence of the extremely acidophilic methanotroph isolate V4, Methylacidiphilum infernorum, a representative of the bacterial phylum Verrucomicrobia.</title>
        <authorList>
            <person name="Hou S."/>
            <person name="Makarova K.S."/>
            <person name="Saw J.H."/>
            <person name="Senin P."/>
            <person name="Ly B.V."/>
            <person name="Zhou Z."/>
            <person name="Ren Y."/>
            <person name="Wang J."/>
            <person name="Galperin M.Y."/>
            <person name="Omelchenko M.V."/>
            <person name="Wolf Y.I."/>
            <person name="Yutin N."/>
            <person name="Koonin E.V."/>
            <person name="Stott M.B."/>
            <person name="Mountain B.W."/>
            <person name="Crowe M.A."/>
            <person name="Smirnova A.V."/>
            <person name="Dunfield P.F."/>
            <person name="Feng L."/>
            <person name="Wang L."/>
            <person name="Alam M."/>
        </authorList>
    </citation>
    <scope>NUCLEOTIDE SEQUENCE [LARGE SCALE GENOMIC DNA]</scope>
    <source>
        <strain evidence="3">Isolate V4</strain>
    </source>
</reference>
<feature type="domain" description="Prolyl 4-hydroxylase alpha subunit Fe(2+) 2OG dioxygenase" evidence="1">
    <location>
        <begin position="178"/>
        <end position="254"/>
    </location>
</feature>
<dbReference type="HOGENOM" id="CLU_085337_0_0_0"/>
<dbReference type="EMBL" id="CP000975">
    <property type="protein sequence ID" value="ACD82761.1"/>
    <property type="molecule type" value="Genomic_DNA"/>
</dbReference>
<evidence type="ECO:0000313" key="2">
    <source>
        <dbReference type="EMBL" id="ACD82761.1"/>
    </source>
</evidence>
<evidence type="ECO:0000313" key="3">
    <source>
        <dbReference type="Proteomes" id="UP000009149"/>
    </source>
</evidence>
<dbReference type="Pfam" id="PF13640">
    <property type="entry name" value="2OG-FeII_Oxy_3"/>
    <property type="match status" value="1"/>
</dbReference>
<dbReference type="RefSeq" id="WP_012463043.1">
    <property type="nucleotide sequence ID" value="NC_010794.1"/>
</dbReference>
<dbReference type="KEGG" id="min:Minf_0706"/>
<proteinExistence type="predicted"/>
<organism evidence="2 3">
    <name type="scientific">Methylacidiphilum infernorum (isolate V4)</name>
    <name type="common">Methylokorus infernorum (strain V4)</name>
    <dbReference type="NCBI Taxonomy" id="481448"/>
    <lineage>
        <taxon>Bacteria</taxon>
        <taxon>Pseudomonadati</taxon>
        <taxon>Verrucomicrobiota</taxon>
        <taxon>Methylacidiphilae</taxon>
        <taxon>Methylacidiphilales</taxon>
        <taxon>Methylacidiphilaceae</taxon>
        <taxon>Methylacidiphilum (ex Ratnadevi et al. 2023)</taxon>
    </lineage>
</organism>
<dbReference type="OrthoDB" id="8578235at2"/>
<gene>
    <name evidence="2" type="primary">egl-9</name>
    <name evidence="2" type="ordered locus">Minf_0706</name>
</gene>